<dbReference type="InterPro" id="IPR029045">
    <property type="entry name" value="ClpP/crotonase-like_dom_sf"/>
</dbReference>
<reference evidence="2" key="1">
    <citation type="submission" date="2020-03" db="EMBL/GenBank/DDBJ databases">
        <authorList>
            <person name="Guo F."/>
        </authorList>
    </citation>
    <scope>NUCLEOTIDE SEQUENCE</scope>
    <source>
        <strain evidence="2">JCM 30134</strain>
    </source>
</reference>
<evidence type="ECO:0000256" key="1">
    <source>
        <dbReference type="RuleBase" id="RU003707"/>
    </source>
</evidence>
<dbReference type="PANTHER" id="PTHR43459:SF1">
    <property type="entry name" value="EG:BACN32G11.4 PROTEIN"/>
    <property type="match status" value="1"/>
</dbReference>
<dbReference type="InterPro" id="IPR018376">
    <property type="entry name" value="Enoyl-CoA_hyd/isom_CS"/>
</dbReference>
<dbReference type="EMBL" id="JAAONZ010000011">
    <property type="protein sequence ID" value="NHO66659.1"/>
    <property type="molecule type" value="Genomic_DNA"/>
</dbReference>
<gene>
    <name evidence="2" type="ORF">G8770_14005</name>
</gene>
<dbReference type="RefSeq" id="WP_167187918.1">
    <property type="nucleotide sequence ID" value="NZ_JAAONZ010000011.1"/>
</dbReference>
<comment type="similarity">
    <text evidence="1">Belongs to the enoyl-CoA hydratase/isomerase family.</text>
</comment>
<dbReference type="Pfam" id="PF00378">
    <property type="entry name" value="ECH_1"/>
    <property type="match status" value="1"/>
</dbReference>
<dbReference type="SUPFAM" id="SSF52096">
    <property type="entry name" value="ClpP/crotonase"/>
    <property type="match status" value="1"/>
</dbReference>
<dbReference type="AlphaFoldDB" id="A0A9E5JU91"/>
<protein>
    <submittedName>
        <fullName evidence="2">Enoyl-CoA hydratase</fullName>
    </submittedName>
</protein>
<evidence type="ECO:0000313" key="3">
    <source>
        <dbReference type="Proteomes" id="UP000787472"/>
    </source>
</evidence>
<keyword evidence="3" id="KW-1185">Reference proteome</keyword>
<dbReference type="GO" id="GO:0003824">
    <property type="term" value="F:catalytic activity"/>
    <property type="evidence" value="ECO:0007669"/>
    <property type="project" value="InterPro"/>
</dbReference>
<accession>A0A9E5JU91</accession>
<sequence length="278" mass="29396">MTDNNSSISGVTNSGKRVDGPVVFSVDNHIAHIRFNRPDCLNALNVDTAKALLSIVNEIKDIPSVRVIVLSGEGRAFLAGGDLSYFQAAGENAGEAARTLIDPIHAAIAALSEAPQPVIASIHGAVAGAGMSLAMISDLVIAADNTIINSAYIRVANNPDCSGTWTLPRLVGIHKAMEILLLSNNINADEALRLGMVNWVVAVDKLQTETESLAQQLAASAPQALASIKRLVRKSLDSSLQSQLDDEGESFANNADTDDFKEALSAFFDKRSPTFKGC</sequence>
<name>A0A9E5JU91_9GAMM</name>
<dbReference type="PANTHER" id="PTHR43459">
    <property type="entry name" value="ENOYL-COA HYDRATASE"/>
    <property type="match status" value="1"/>
</dbReference>
<proteinExistence type="inferred from homology"/>
<organism evidence="2 3">
    <name type="scientific">Pseudomaricurvus hydrocarbonicus</name>
    <dbReference type="NCBI Taxonomy" id="1470433"/>
    <lineage>
        <taxon>Bacteria</taxon>
        <taxon>Pseudomonadati</taxon>
        <taxon>Pseudomonadota</taxon>
        <taxon>Gammaproteobacteria</taxon>
        <taxon>Cellvibrionales</taxon>
        <taxon>Cellvibrionaceae</taxon>
        <taxon>Pseudomaricurvus</taxon>
    </lineage>
</organism>
<evidence type="ECO:0000313" key="2">
    <source>
        <dbReference type="EMBL" id="NHO66659.1"/>
    </source>
</evidence>
<dbReference type="Proteomes" id="UP000787472">
    <property type="component" value="Unassembled WGS sequence"/>
</dbReference>
<comment type="caution">
    <text evidence="2">The sequence shown here is derived from an EMBL/GenBank/DDBJ whole genome shotgun (WGS) entry which is preliminary data.</text>
</comment>
<dbReference type="CDD" id="cd06558">
    <property type="entry name" value="crotonase-like"/>
    <property type="match status" value="1"/>
</dbReference>
<dbReference type="PROSITE" id="PS00166">
    <property type="entry name" value="ENOYL_COA_HYDRATASE"/>
    <property type="match status" value="1"/>
</dbReference>
<dbReference type="InterPro" id="IPR001753">
    <property type="entry name" value="Enoyl-CoA_hydra/iso"/>
</dbReference>
<dbReference type="Gene3D" id="3.90.226.10">
    <property type="entry name" value="2-enoyl-CoA Hydratase, Chain A, domain 1"/>
    <property type="match status" value="1"/>
</dbReference>